<proteinExistence type="predicted"/>
<dbReference type="EMBL" id="HBGE01115275">
    <property type="protein sequence ID" value="CAD9192025.1"/>
    <property type="molecule type" value="Transcribed_RNA"/>
</dbReference>
<protein>
    <submittedName>
        <fullName evidence="1">Uncharacterized protein</fullName>
    </submittedName>
</protein>
<sequence>MRSAYAILTVGTLTWCGASRSDGLDDAFAAYQQRVEAQVQQSVDQPQPLPVIHSTLGFLPAIRDVLKTELTRLGRGMMMDTRTDKKAHLVWTVLSQEKGATASFEASSGCGPMMGGKRRCTVPTTNGTASIDVVPARPLFSESTFEIVVNINALNVKGGQKVTCPVCGSICSGNFLNTNWQMQMPPCPIFGKWSLSLPLDKLTEVPMGFTAFWDTRIRNQDRSIALEYHTEMKS</sequence>
<organism evidence="1">
    <name type="scientific">Alexandrium catenella</name>
    <name type="common">Red tide dinoflagellate</name>
    <name type="synonym">Gonyaulax catenella</name>
    <dbReference type="NCBI Taxonomy" id="2925"/>
    <lineage>
        <taxon>Eukaryota</taxon>
        <taxon>Sar</taxon>
        <taxon>Alveolata</taxon>
        <taxon>Dinophyceae</taxon>
        <taxon>Gonyaulacales</taxon>
        <taxon>Pyrocystaceae</taxon>
        <taxon>Alexandrium</taxon>
    </lineage>
</organism>
<name>A0A7S1SDX9_ALECA</name>
<evidence type="ECO:0000313" key="1">
    <source>
        <dbReference type="EMBL" id="CAD9192025.1"/>
    </source>
</evidence>
<dbReference type="AlphaFoldDB" id="A0A7S1SDX9"/>
<reference evidence="1" key="1">
    <citation type="submission" date="2021-01" db="EMBL/GenBank/DDBJ databases">
        <authorList>
            <person name="Corre E."/>
            <person name="Pelletier E."/>
            <person name="Niang G."/>
            <person name="Scheremetjew M."/>
            <person name="Finn R."/>
            <person name="Kale V."/>
            <person name="Holt S."/>
            <person name="Cochrane G."/>
            <person name="Meng A."/>
            <person name="Brown T."/>
            <person name="Cohen L."/>
        </authorList>
    </citation>
    <scope>NUCLEOTIDE SEQUENCE</scope>
    <source>
        <strain evidence="1">OF101</strain>
    </source>
</reference>
<accession>A0A7S1SDX9</accession>
<gene>
    <name evidence="1" type="ORF">ACAT0790_LOCUS68800</name>
</gene>